<dbReference type="SMART" id="SM00389">
    <property type="entry name" value="HOX"/>
    <property type="match status" value="1"/>
</dbReference>
<gene>
    <name evidence="8" type="ORF">DPMN_007360</name>
</gene>
<dbReference type="GO" id="GO:0003677">
    <property type="term" value="F:DNA binding"/>
    <property type="evidence" value="ECO:0007669"/>
    <property type="project" value="UniProtKB-UniRule"/>
</dbReference>
<dbReference type="InterPro" id="IPR008422">
    <property type="entry name" value="KN_HD"/>
</dbReference>
<keyword evidence="3 4" id="KW-0539">Nucleus</keyword>
<evidence type="ECO:0000313" key="8">
    <source>
        <dbReference type="EMBL" id="KAH3883405.1"/>
    </source>
</evidence>
<keyword evidence="1 4" id="KW-0238">DNA-binding</keyword>
<accession>A0A9D4MWD7</accession>
<dbReference type="InterPro" id="IPR009057">
    <property type="entry name" value="Homeodomain-like_sf"/>
</dbReference>
<dbReference type="EMBL" id="JAIWYP010000001">
    <property type="protein sequence ID" value="KAH3883405.1"/>
    <property type="molecule type" value="Genomic_DNA"/>
</dbReference>
<dbReference type="GO" id="GO:0006355">
    <property type="term" value="P:regulation of DNA-templated transcription"/>
    <property type="evidence" value="ECO:0007669"/>
    <property type="project" value="InterPro"/>
</dbReference>
<dbReference type="GO" id="GO:0005634">
    <property type="term" value="C:nucleus"/>
    <property type="evidence" value="ECO:0007669"/>
    <property type="project" value="UniProtKB-SubCell"/>
</dbReference>
<evidence type="ECO:0000256" key="6">
    <source>
        <dbReference type="SAM" id="MobiDB-lite"/>
    </source>
</evidence>
<dbReference type="OrthoDB" id="4187154at2759"/>
<feature type="domain" description="Homeobox" evidence="7">
    <location>
        <begin position="294"/>
        <end position="357"/>
    </location>
</feature>
<sequence length="369" mass="41248">MWQQRACYEHSNVVDVTIQCQFNVSAKNVSDFAMYGNHPYDHTAYPHSDGFSQTAPTGYCNSGSPTFPTGPESFDFANDVNHVTTKRGFDVDYESAMQRFVDYDFRYGLSSANDYVNARNSVSNFGYYSQCMNDSGYASPSSVGDKSFSANSQSPVPSSDGHLNMVNKTVDNFISASGTSVNNASFNHSPSPASDEPTEQMKLAIRERDVLHRLFSLCTADVEGASNVESYYQSQTSIIDIERHNVLSQMACNRKSSQSINAYYNRKLLALLENVEEKLATLESIKAAGRKRCIMANKKSRLLPKQAVKMMESWYSENLENPYPSRESTLSMAEEGGISVEQIRKWFANKRNRTRNSRLKASDAGLDEC</sequence>
<dbReference type="PANTHER" id="PTHR11850">
    <property type="entry name" value="HOMEOBOX PROTEIN TRANSCRIPTION FACTORS"/>
    <property type="match status" value="1"/>
</dbReference>
<dbReference type="Pfam" id="PF05920">
    <property type="entry name" value="Homeobox_KN"/>
    <property type="match status" value="1"/>
</dbReference>
<evidence type="ECO:0000256" key="4">
    <source>
        <dbReference type="PROSITE-ProRule" id="PRU00108"/>
    </source>
</evidence>
<protein>
    <recommendedName>
        <fullName evidence="7">Homeobox domain-containing protein</fullName>
    </recommendedName>
</protein>
<feature type="DNA-binding region" description="Homeobox" evidence="4">
    <location>
        <begin position="296"/>
        <end position="358"/>
    </location>
</feature>
<organism evidence="8 9">
    <name type="scientific">Dreissena polymorpha</name>
    <name type="common">Zebra mussel</name>
    <name type="synonym">Mytilus polymorpha</name>
    <dbReference type="NCBI Taxonomy" id="45954"/>
    <lineage>
        <taxon>Eukaryota</taxon>
        <taxon>Metazoa</taxon>
        <taxon>Spiralia</taxon>
        <taxon>Lophotrochozoa</taxon>
        <taxon>Mollusca</taxon>
        <taxon>Bivalvia</taxon>
        <taxon>Autobranchia</taxon>
        <taxon>Heteroconchia</taxon>
        <taxon>Euheterodonta</taxon>
        <taxon>Imparidentia</taxon>
        <taxon>Neoheterodontei</taxon>
        <taxon>Myida</taxon>
        <taxon>Dreissenoidea</taxon>
        <taxon>Dreissenidae</taxon>
        <taxon>Dreissena</taxon>
    </lineage>
</organism>
<reference evidence="8" key="1">
    <citation type="journal article" date="2019" name="bioRxiv">
        <title>The Genome of the Zebra Mussel, Dreissena polymorpha: A Resource for Invasive Species Research.</title>
        <authorList>
            <person name="McCartney M.A."/>
            <person name="Auch B."/>
            <person name="Kono T."/>
            <person name="Mallez S."/>
            <person name="Zhang Y."/>
            <person name="Obille A."/>
            <person name="Becker A."/>
            <person name="Abrahante J.E."/>
            <person name="Garbe J."/>
            <person name="Badalamenti J.P."/>
            <person name="Herman A."/>
            <person name="Mangelson H."/>
            <person name="Liachko I."/>
            <person name="Sullivan S."/>
            <person name="Sone E.D."/>
            <person name="Koren S."/>
            <person name="Silverstein K.A.T."/>
            <person name="Beckman K.B."/>
            <person name="Gohl D.M."/>
        </authorList>
    </citation>
    <scope>NUCLEOTIDE SEQUENCE</scope>
    <source>
        <strain evidence="8">Duluth1</strain>
        <tissue evidence="8">Whole animal</tissue>
    </source>
</reference>
<feature type="compositionally biased region" description="Polar residues" evidence="6">
    <location>
        <begin position="142"/>
        <end position="157"/>
    </location>
</feature>
<dbReference type="Gene3D" id="1.10.10.60">
    <property type="entry name" value="Homeodomain-like"/>
    <property type="match status" value="1"/>
</dbReference>
<proteinExistence type="predicted"/>
<dbReference type="PROSITE" id="PS50071">
    <property type="entry name" value="HOMEOBOX_2"/>
    <property type="match status" value="1"/>
</dbReference>
<keyword evidence="9" id="KW-1185">Reference proteome</keyword>
<comment type="caution">
    <text evidence="8">The sequence shown here is derived from an EMBL/GenBank/DDBJ whole genome shotgun (WGS) entry which is preliminary data.</text>
</comment>
<dbReference type="CDD" id="cd00086">
    <property type="entry name" value="homeodomain"/>
    <property type="match status" value="1"/>
</dbReference>
<name>A0A9D4MWD7_DREPO</name>
<evidence type="ECO:0000259" key="7">
    <source>
        <dbReference type="PROSITE" id="PS50071"/>
    </source>
</evidence>
<dbReference type="InterPro" id="IPR001356">
    <property type="entry name" value="HD"/>
</dbReference>
<dbReference type="AlphaFoldDB" id="A0A9D4MWD7"/>
<evidence type="ECO:0000256" key="2">
    <source>
        <dbReference type="ARBA" id="ARBA00023155"/>
    </source>
</evidence>
<dbReference type="SUPFAM" id="SSF46689">
    <property type="entry name" value="Homeodomain-like"/>
    <property type="match status" value="1"/>
</dbReference>
<dbReference type="Proteomes" id="UP000828390">
    <property type="component" value="Unassembled WGS sequence"/>
</dbReference>
<dbReference type="InterPro" id="IPR050224">
    <property type="entry name" value="TALE_homeobox"/>
</dbReference>
<reference evidence="8" key="2">
    <citation type="submission" date="2020-11" db="EMBL/GenBank/DDBJ databases">
        <authorList>
            <person name="McCartney M.A."/>
            <person name="Auch B."/>
            <person name="Kono T."/>
            <person name="Mallez S."/>
            <person name="Becker A."/>
            <person name="Gohl D.M."/>
            <person name="Silverstein K.A.T."/>
            <person name="Koren S."/>
            <person name="Bechman K.B."/>
            <person name="Herman A."/>
            <person name="Abrahante J.E."/>
            <person name="Garbe J."/>
        </authorList>
    </citation>
    <scope>NUCLEOTIDE SEQUENCE</scope>
    <source>
        <strain evidence="8">Duluth1</strain>
        <tissue evidence="8">Whole animal</tissue>
    </source>
</reference>
<comment type="subcellular location">
    <subcellularLocation>
        <location evidence="4">Nucleus</location>
    </subcellularLocation>
</comment>
<keyword evidence="5" id="KW-0175">Coiled coil</keyword>
<evidence type="ECO:0000256" key="3">
    <source>
        <dbReference type="ARBA" id="ARBA00023242"/>
    </source>
</evidence>
<feature type="region of interest" description="Disordered" evidence="6">
    <location>
        <begin position="142"/>
        <end position="162"/>
    </location>
</feature>
<evidence type="ECO:0000313" key="9">
    <source>
        <dbReference type="Proteomes" id="UP000828390"/>
    </source>
</evidence>
<evidence type="ECO:0000256" key="1">
    <source>
        <dbReference type="ARBA" id="ARBA00023125"/>
    </source>
</evidence>
<evidence type="ECO:0000256" key="5">
    <source>
        <dbReference type="SAM" id="Coils"/>
    </source>
</evidence>
<keyword evidence="2 4" id="KW-0371">Homeobox</keyword>
<feature type="coiled-coil region" evidence="5">
    <location>
        <begin position="265"/>
        <end position="292"/>
    </location>
</feature>